<keyword evidence="9 10" id="KW-0460">Magnesium</keyword>
<comment type="caution">
    <text evidence="13">The sequence shown here is derived from an EMBL/GenBank/DDBJ whole genome shotgun (WGS) entry which is preliminary data.</text>
</comment>
<dbReference type="CDD" id="cd00775">
    <property type="entry name" value="LysRS_core"/>
    <property type="match status" value="1"/>
</dbReference>
<feature type="compositionally biased region" description="Polar residues" evidence="11">
    <location>
        <begin position="1"/>
        <end position="15"/>
    </location>
</feature>
<dbReference type="NCBIfam" id="TIGR00499">
    <property type="entry name" value="lysS_bact"/>
    <property type="match status" value="1"/>
</dbReference>
<feature type="region of interest" description="Disordered" evidence="11">
    <location>
        <begin position="1"/>
        <end position="23"/>
    </location>
</feature>
<dbReference type="PRINTS" id="PR00982">
    <property type="entry name" value="TRNASYNTHLYS"/>
</dbReference>
<accession>A0A937XE64</accession>
<keyword evidence="6 9" id="KW-0648">Protein biosynthesis</keyword>
<dbReference type="SUPFAM" id="SSF50249">
    <property type="entry name" value="Nucleic acid-binding proteins"/>
    <property type="match status" value="1"/>
</dbReference>
<dbReference type="InterPro" id="IPR045864">
    <property type="entry name" value="aa-tRNA-synth_II/BPL/LPL"/>
</dbReference>
<gene>
    <name evidence="9 13" type="primary">lysS</name>
    <name evidence="13" type="ORF">FJY68_01285</name>
</gene>
<dbReference type="Pfam" id="PF00152">
    <property type="entry name" value="tRNA-synt_2"/>
    <property type="match status" value="1"/>
</dbReference>
<comment type="subcellular location">
    <subcellularLocation>
        <location evidence="9">Cytoplasm</location>
    </subcellularLocation>
</comment>
<dbReference type="GO" id="GO:0000049">
    <property type="term" value="F:tRNA binding"/>
    <property type="evidence" value="ECO:0007669"/>
    <property type="project" value="TreeGrafter"/>
</dbReference>
<dbReference type="GO" id="GO:0005524">
    <property type="term" value="F:ATP binding"/>
    <property type="evidence" value="ECO:0007669"/>
    <property type="project" value="UniProtKB-UniRule"/>
</dbReference>
<comment type="catalytic activity">
    <reaction evidence="8 9 10">
        <text>tRNA(Lys) + L-lysine + ATP = L-lysyl-tRNA(Lys) + AMP + diphosphate</text>
        <dbReference type="Rhea" id="RHEA:20792"/>
        <dbReference type="Rhea" id="RHEA-COMP:9696"/>
        <dbReference type="Rhea" id="RHEA-COMP:9697"/>
        <dbReference type="ChEBI" id="CHEBI:30616"/>
        <dbReference type="ChEBI" id="CHEBI:32551"/>
        <dbReference type="ChEBI" id="CHEBI:33019"/>
        <dbReference type="ChEBI" id="CHEBI:78442"/>
        <dbReference type="ChEBI" id="CHEBI:78529"/>
        <dbReference type="ChEBI" id="CHEBI:456215"/>
        <dbReference type="EC" id="6.1.1.6"/>
    </reaction>
</comment>
<protein>
    <recommendedName>
        <fullName evidence="9">Lysine--tRNA ligase</fullName>
        <ecNumber evidence="9">6.1.1.6</ecNumber>
    </recommendedName>
    <alternativeName>
        <fullName evidence="9">Lysyl-tRNA synthetase</fullName>
        <shortName evidence="9">LysRS</shortName>
    </alternativeName>
</protein>
<evidence type="ECO:0000259" key="12">
    <source>
        <dbReference type="PROSITE" id="PS50862"/>
    </source>
</evidence>
<dbReference type="GO" id="GO:0004824">
    <property type="term" value="F:lysine-tRNA ligase activity"/>
    <property type="evidence" value="ECO:0007669"/>
    <property type="project" value="UniProtKB-UniRule"/>
</dbReference>
<reference evidence="13" key="1">
    <citation type="submission" date="2019-03" db="EMBL/GenBank/DDBJ databases">
        <title>Lake Tanganyika Metagenome-Assembled Genomes (MAGs).</title>
        <authorList>
            <person name="Tran P."/>
        </authorList>
    </citation>
    <scope>NUCLEOTIDE SEQUENCE</scope>
    <source>
        <strain evidence="13">K_DeepCast_150m_m2_040</strain>
    </source>
</reference>
<evidence type="ECO:0000256" key="8">
    <source>
        <dbReference type="ARBA" id="ARBA00048573"/>
    </source>
</evidence>
<proteinExistence type="inferred from homology"/>
<dbReference type="PANTHER" id="PTHR42918:SF15">
    <property type="entry name" value="LYSINE--TRNA LIGASE, CHLOROPLASTIC_MITOCHONDRIAL"/>
    <property type="match status" value="1"/>
</dbReference>
<dbReference type="EMBL" id="VGIR01000004">
    <property type="protein sequence ID" value="MBM3330466.1"/>
    <property type="molecule type" value="Genomic_DNA"/>
</dbReference>
<dbReference type="SUPFAM" id="SSF55681">
    <property type="entry name" value="Class II aaRS and biotin synthetases"/>
    <property type="match status" value="1"/>
</dbReference>
<feature type="binding site" evidence="9">
    <location>
        <position position="427"/>
    </location>
    <ligand>
        <name>Mg(2+)</name>
        <dbReference type="ChEBI" id="CHEBI:18420"/>
        <label>1</label>
    </ligand>
</feature>
<dbReference type="NCBIfam" id="NF001756">
    <property type="entry name" value="PRK00484.1"/>
    <property type="match status" value="1"/>
</dbReference>
<dbReference type="InterPro" id="IPR006195">
    <property type="entry name" value="aa-tRNA-synth_II"/>
</dbReference>
<evidence type="ECO:0000313" key="14">
    <source>
        <dbReference type="Proteomes" id="UP000779900"/>
    </source>
</evidence>
<evidence type="ECO:0000256" key="9">
    <source>
        <dbReference type="HAMAP-Rule" id="MF_00252"/>
    </source>
</evidence>
<keyword evidence="5 9" id="KW-0067">ATP-binding</keyword>
<evidence type="ECO:0000313" key="13">
    <source>
        <dbReference type="EMBL" id="MBM3330466.1"/>
    </source>
</evidence>
<evidence type="ECO:0000256" key="6">
    <source>
        <dbReference type="ARBA" id="ARBA00022917"/>
    </source>
</evidence>
<dbReference type="GO" id="GO:0005829">
    <property type="term" value="C:cytosol"/>
    <property type="evidence" value="ECO:0007669"/>
    <property type="project" value="TreeGrafter"/>
</dbReference>
<dbReference type="GO" id="GO:0006430">
    <property type="term" value="P:lysyl-tRNA aminoacylation"/>
    <property type="evidence" value="ECO:0007669"/>
    <property type="project" value="UniProtKB-UniRule"/>
</dbReference>
<dbReference type="FunFam" id="2.40.50.140:FF:000024">
    <property type="entry name" value="Lysine--tRNA ligase"/>
    <property type="match status" value="1"/>
</dbReference>
<keyword evidence="9" id="KW-0963">Cytoplasm</keyword>
<feature type="region of interest" description="Disordered" evidence="11">
    <location>
        <begin position="58"/>
        <end position="78"/>
    </location>
</feature>
<comment type="subunit">
    <text evidence="9">Homodimer.</text>
</comment>
<sequence length="515" mass="58423">MSDNPQEQQPPTQTSGHDREVRLGKLAKLREAGVNPYAYKWERTHTNAKAIAEFEDLSGQGQSPAPGAPQSGTAPLPTPLFAVSVAGRLMSRREHGKTQFGHIQDETGRLQLYLRKDTLGEQAFANLGLLDLGDFVGARGEMFRTKTGEVTVNVKELVLLTKSLHPLPEKFHGLTDVEMRYRQRYVDLIVNQESRQVLLNRTKITGLVRRFLSERGFAEVETPILQPIYGGAAARPFETFYNVLEQKMFMRISDELYLKRLIVGGLEKVFEIGKDFRNEGLDRTHNPEFTQMELYWAYADYNDVLALVEELFKFLAMEVCGKTELPFGDHIVDFGRPWQRMKFVDTLAARIETDPMKLSMPMLRKVAARFNVQTTEDISRAKLLDKLFSELIQDHIIDPTFVMDHPKVTTPLAKSHRDNPELVERFEPVVCGMELGNAFSELNDPAEQRERFEEGVALNEEFATVDEDYCTALEFGMPPTGGLGLGIDRIAMLLTNSPTIRDVILFPQLRPQKES</sequence>
<comment type="cofactor">
    <cofactor evidence="9 10">
        <name>Mg(2+)</name>
        <dbReference type="ChEBI" id="CHEBI:18420"/>
    </cofactor>
    <text evidence="9 10">Binds 3 Mg(2+) ions per subunit.</text>
</comment>
<keyword evidence="2 9" id="KW-0436">Ligase</keyword>
<evidence type="ECO:0000256" key="11">
    <source>
        <dbReference type="SAM" id="MobiDB-lite"/>
    </source>
</evidence>
<evidence type="ECO:0000256" key="7">
    <source>
        <dbReference type="ARBA" id="ARBA00023146"/>
    </source>
</evidence>
<dbReference type="HAMAP" id="MF_00252">
    <property type="entry name" value="Lys_tRNA_synth_class2"/>
    <property type="match status" value="1"/>
</dbReference>
<dbReference type="InterPro" id="IPR044136">
    <property type="entry name" value="Lys-tRNA-ligase_II_N"/>
</dbReference>
<keyword evidence="4 9" id="KW-0547">Nucleotide-binding</keyword>
<feature type="binding site" evidence="9">
    <location>
        <position position="434"/>
    </location>
    <ligand>
        <name>Mg(2+)</name>
        <dbReference type="ChEBI" id="CHEBI:18420"/>
        <label>2</label>
    </ligand>
</feature>
<dbReference type="Gene3D" id="3.30.930.10">
    <property type="entry name" value="Bira Bifunctional Protein, Domain 2"/>
    <property type="match status" value="1"/>
</dbReference>
<comment type="similarity">
    <text evidence="1 9">Belongs to the class-II aminoacyl-tRNA synthetase family.</text>
</comment>
<name>A0A937XE64_UNCW3</name>
<feature type="domain" description="Aminoacyl-transfer RNA synthetases class-II family profile" evidence="12">
    <location>
        <begin position="201"/>
        <end position="511"/>
    </location>
</feature>
<evidence type="ECO:0000256" key="5">
    <source>
        <dbReference type="ARBA" id="ARBA00022840"/>
    </source>
</evidence>
<evidence type="ECO:0000256" key="10">
    <source>
        <dbReference type="RuleBase" id="RU000336"/>
    </source>
</evidence>
<evidence type="ECO:0000256" key="3">
    <source>
        <dbReference type="ARBA" id="ARBA00022723"/>
    </source>
</evidence>
<dbReference type="InterPro" id="IPR012340">
    <property type="entry name" value="NA-bd_OB-fold"/>
</dbReference>
<dbReference type="PANTHER" id="PTHR42918">
    <property type="entry name" value="LYSYL-TRNA SYNTHETASE"/>
    <property type="match status" value="1"/>
</dbReference>
<dbReference type="AlphaFoldDB" id="A0A937XE64"/>
<dbReference type="PROSITE" id="PS50862">
    <property type="entry name" value="AA_TRNA_LIGASE_II"/>
    <property type="match status" value="1"/>
</dbReference>
<dbReference type="InterPro" id="IPR004364">
    <property type="entry name" value="Aa-tRNA-synt_II"/>
</dbReference>
<dbReference type="InterPro" id="IPR002313">
    <property type="entry name" value="Lys-tRNA-ligase_II"/>
</dbReference>
<dbReference type="Gene3D" id="2.40.50.140">
    <property type="entry name" value="Nucleic acid-binding proteins"/>
    <property type="match status" value="1"/>
</dbReference>
<evidence type="ECO:0000256" key="2">
    <source>
        <dbReference type="ARBA" id="ARBA00022598"/>
    </source>
</evidence>
<dbReference type="GO" id="GO:0000287">
    <property type="term" value="F:magnesium ion binding"/>
    <property type="evidence" value="ECO:0007669"/>
    <property type="project" value="UniProtKB-UniRule"/>
</dbReference>
<dbReference type="Proteomes" id="UP000779900">
    <property type="component" value="Unassembled WGS sequence"/>
</dbReference>
<feature type="binding site" evidence="9">
    <location>
        <position position="434"/>
    </location>
    <ligand>
        <name>Mg(2+)</name>
        <dbReference type="ChEBI" id="CHEBI:18420"/>
        <label>1</label>
    </ligand>
</feature>
<keyword evidence="7 9" id="KW-0030">Aminoacyl-tRNA synthetase</keyword>
<evidence type="ECO:0000256" key="1">
    <source>
        <dbReference type="ARBA" id="ARBA00008226"/>
    </source>
</evidence>
<keyword evidence="3 9" id="KW-0479">Metal-binding</keyword>
<evidence type="ECO:0000256" key="4">
    <source>
        <dbReference type="ARBA" id="ARBA00022741"/>
    </source>
</evidence>
<dbReference type="InterPro" id="IPR004365">
    <property type="entry name" value="NA-bd_OB_tRNA"/>
</dbReference>
<dbReference type="InterPro" id="IPR018149">
    <property type="entry name" value="Lys-tRNA-synth_II_C"/>
</dbReference>
<dbReference type="CDD" id="cd04322">
    <property type="entry name" value="LysRS_N"/>
    <property type="match status" value="1"/>
</dbReference>
<dbReference type="EC" id="6.1.1.6" evidence="9"/>
<organism evidence="13 14">
    <name type="scientific">candidate division WOR-3 bacterium</name>
    <dbReference type="NCBI Taxonomy" id="2052148"/>
    <lineage>
        <taxon>Bacteria</taxon>
        <taxon>Bacteria division WOR-3</taxon>
    </lineage>
</organism>
<dbReference type="Pfam" id="PF01336">
    <property type="entry name" value="tRNA_anti-codon"/>
    <property type="match status" value="1"/>
</dbReference>